<dbReference type="EC" id="4.3.1.15" evidence="4"/>
<sequence>MINNFKQYLDNTEFFDNTSNTVIGKYEHQDILSLEGFEKASKEITSWDEYAVTPLVSLDELAEQTGVSKLYYKNEHYRFSLKSFKALGGAYAVANLLIGKLKDQGIDANSNDLLAGTYKDITNKITVSCATDGNHGKSVAWGASNFGCNCEIFIHSHVSVSREKEIAKYGAKVNRIDGNYDDSVHIADKTALEKGYFTVSDTSYEGYTEVPKDVMQGYTIMVDEALKQMGEKPTHVFLQGGVGGMAAAVASFILETYQEESPIFVMIEPTNADCLLQSAKNGTPTVVHGDLDTVMAGLSCGEISLLAWKILENKTKAFFSIPDEPIAKVMKYLASLEEPVVAGESAVAGLAGYMITQHSPEYRKALKIDENSKILFLGTEGDTDAVVYEKMVGKSSSEVLAKA</sequence>
<feature type="domain" description="Tryptophan synthase beta chain-like PALP" evidence="3">
    <location>
        <begin position="49"/>
        <end position="377"/>
    </location>
</feature>
<evidence type="ECO:0000259" key="3">
    <source>
        <dbReference type="Pfam" id="PF00291"/>
    </source>
</evidence>
<keyword evidence="6" id="KW-1185">Reference proteome</keyword>
<protein>
    <submittedName>
        <fullName evidence="4">Diaminopropionate ammonia-lyase</fullName>
        <ecNumber evidence="4">4.3.1.15</ecNumber>
    </submittedName>
</protein>
<dbReference type="NCBIfam" id="TIGR01747">
    <property type="entry name" value="diampropi_NH3ly"/>
    <property type="match status" value="1"/>
</dbReference>
<evidence type="ECO:0000313" key="5">
    <source>
        <dbReference type="EMBL" id="KAB7888608.1"/>
    </source>
</evidence>
<gene>
    <name evidence="5" type="ORF">GBG18_12690</name>
    <name evidence="4" type="ORF">GBG19_13250</name>
</gene>
<reference evidence="6 7" key="1">
    <citation type="submission" date="2019-10" db="EMBL/GenBank/DDBJ databases">
        <title>Poseidonibacter ostreae sp. nov., isolated from the gut of the Ostrea denselamellosa.</title>
        <authorList>
            <person name="Choi A."/>
        </authorList>
    </citation>
    <scope>NUCLEOTIDE SEQUENCE [LARGE SCALE GENOMIC DNA]</scope>
    <source>
        <strain evidence="4 7">SJOD-M-33</strain>
        <strain evidence="5 6">SJOD-M-5</strain>
    </source>
</reference>
<evidence type="ECO:0000313" key="6">
    <source>
        <dbReference type="Proteomes" id="UP000461010"/>
    </source>
</evidence>
<dbReference type="AlphaFoldDB" id="A0A6L4WPG8"/>
<dbReference type="EMBL" id="WFKK01000049">
    <property type="protein sequence ID" value="KAB7885955.1"/>
    <property type="molecule type" value="Genomic_DNA"/>
</dbReference>
<dbReference type="PANTHER" id="PTHR42937:SF1">
    <property type="entry name" value="DIAMINOPROPIONATE AMMONIA-LYASE"/>
    <property type="match status" value="1"/>
</dbReference>
<dbReference type="GO" id="GO:0030170">
    <property type="term" value="F:pyridoxal phosphate binding"/>
    <property type="evidence" value="ECO:0007669"/>
    <property type="project" value="InterPro"/>
</dbReference>
<dbReference type="Pfam" id="PF00291">
    <property type="entry name" value="PALP"/>
    <property type="match status" value="1"/>
</dbReference>
<keyword evidence="4" id="KW-0456">Lyase</keyword>
<name>A0A6L4WPG8_9BACT</name>
<dbReference type="InterPro" id="IPR036052">
    <property type="entry name" value="TrpB-like_PALP_sf"/>
</dbReference>
<dbReference type="RefSeq" id="WP_152191610.1">
    <property type="nucleotide sequence ID" value="NZ_WFKI01000036.1"/>
</dbReference>
<dbReference type="PANTHER" id="PTHR42937">
    <property type="match status" value="1"/>
</dbReference>
<dbReference type="EMBL" id="WFKJ01000047">
    <property type="protein sequence ID" value="KAB7888608.1"/>
    <property type="molecule type" value="Genomic_DNA"/>
</dbReference>
<evidence type="ECO:0000313" key="7">
    <source>
        <dbReference type="Proteomes" id="UP000472839"/>
    </source>
</evidence>
<dbReference type="CDD" id="cd00640">
    <property type="entry name" value="Trp-synth-beta_II"/>
    <property type="match status" value="1"/>
</dbReference>
<evidence type="ECO:0000256" key="1">
    <source>
        <dbReference type="ARBA" id="ARBA00001933"/>
    </source>
</evidence>
<dbReference type="InterPro" id="IPR010081">
    <property type="entry name" value="DiNH2opropionate_NH3_lyase"/>
</dbReference>
<accession>A0A6L4WPG8</accession>
<proteinExistence type="predicted"/>
<keyword evidence="2" id="KW-0663">Pyridoxal phosphate</keyword>
<comment type="cofactor">
    <cofactor evidence="1">
        <name>pyridoxal 5'-phosphate</name>
        <dbReference type="ChEBI" id="CHEBI:597326"/>
    </cofactor>
</comment>
<dbReference type="Proteomes" id="UP000461010">
    <property type="component" value="Unassembled WGS sequence"/>
</dbReference>
<dbReference type="InterPro" id="IPR001926">
    <property type="entry name" value="TrpB-like_PALP"/>
</dbReference>
<evidence type="ECO:0000256" key="2">
    <source>
        <dbReference type="ARBA" id="ARBA00022898"/>
    </source>
</evidence>
<dbReference type="NCBIfam" id="NF006058">
    <property type="entry name" value="PRK08206.1"/>
    <property type="match status" value="1"/>
</dbReference>
<comment type="caution">
    <text evidence="4">The sequence shown here is derived from an EMBL/GenBank/DDBJ whole genome shotgun (WGS) entry which is preliminary data.</text>
</comment>
<organism evidence="4 7">
    <name type="scientific">Poseidonibacter ostreae</name>
    <dbReference type="NCBI Taxonomy" id="2654171"/>
    <lineage>
        <taxon>Bacteria</taxon>
        <taxon>Pseudomonadati</taxon>
        <taxon>Campylobacterota</taxon>
        <taxon>Epsilonproteobacteria</taxon>
        <taxon>Campylobacterales</taxon>
        <taxon>Arcobacteraceae</taxon>
        <taxon>Poseidonibacter</taxon>
    </lineage>
</organism>
<dbReference type="SUPFAM" id="SSF53686">
    <property type="entry name" value="Tryptophan synthase beta subunit-like PLP-dependent enzymes"/>
    <property type="match status" value="1"/>
</dbReference>
<dbReference type="Gene3D" id="3.40.50.1100">
    <property type="match status" value="2"/>
</dbReference>
<dbReference type="Proteomes" id="UP000472839">
    <property type="component" value="Unassembled WGS sequence"/>
</dbReference>
<dbReference type="GO" id="GO:0008838">
    <property type="term" value="F:diaminopropionate ammonia-lyase activity"/>
    <property type="evidence" value="ECO:0007669"/>
    <property type="project" value="UniProtKB-EC"/>
</dbReference>
<evidence type="ECO:0000313" key="4">
    <source>
        <dbReference type="EMBL" id="KAB7885955.1"/>
    </source>
</evidence>